<dbReference type="KEGG" id="pin:Ping_2616"/>
<dbReference type="InterPro" id="IPR003593">
    <property type="entry name" value="AAA+_ATPase"/>
</dbReference>
<evidence type="ECO:0000256" key="4">
    <source>
        <dbReference type="ARBA" id="ARBA00022741"/>
    </source>
</evidence>
<feature type="transmembrane region" description="Helical" evidence="8">
    <location>
        <begin position="292"/>
        <end position="313"/>
    </location>
</feature>
<keyword evidence="7 8" id="KW-0472">Membrane</keyword>
<dbReference type="InterPro" id="IPR036640">
    <property type="entry name" value="ABC1_TM_sf"/>
</dbReference>
<dbReference type="Pfam" id="PF00005">
    <property type="entry name" value="ABC_tran"/>
    <property type="match status" value="1"/>
</dbReference>
<accession>A1SXX0</accession>
<evidence type="ECO:0000256" key="3">
    <source>
        <dbReference type="ARBA" id="ARBA00022692"/>
    </source>
</evidence>
<dbReference type="GO" id="GO:0005524">
    <property type="term" value="F:ATP binding"/>
    <property type="evidence" value="ECO:0007669"/>
    <property type="project" value="UniProtKB-KW"/>
</dbReference>
<dbReference type="GO" id="GO:0016887">
    <property type="term" value="F:ATP hydrolysis activity"/>
    <property type="evidence" value="ECO:0007669"/>
    <property type="project" value="InterPro"/>
</dbReference>
<evidence type="ECO:0000256" key="5">
    <source>
        <dbReference type="ARBA" id="ARBA00022840"/>
    </source>
</evidence>
<dbReference type="FunFam" id="3.40.50.300:FF:000186">
    <property type="entry name" value="ATP-binding cassette sub-family B member 7, mitochondrial"/>
    <property type="match status" value="1"/>
</dbReference>
<evidence type="ECO:0000259" key="10">
    <source>
        <dbReference type="PROSITE" id="PS50929"/>
    </source>
</evidence>
<organism evidence="11 12">
    <name type="scientific">Psychromonas ingrahamii (strain DSM 17664 / CCUG 51855 / 37)</name>
    <dbReference type="NCBI Taxonomy" id="357804"/>
    <lineage>
        <taxon>Bacteria</taxon>
        <taxon>Pseudomonadati</taxon>
        <taxon>Pseudomonadota</taxon>
        <taxon>Gammaproteobacteria</taxon>
        <taxon>Alteromonadales</taxon>
        <taxon>Psychromonadaceae</taxon>
        <taxon>Psychromonas</taxon>
    </lineage>
</organism>
<dbReference type="SMART" id="SM00382">
    <property type="entry name" value="AAA"/>
    <property type="match status" value="1"/>
</dbReference>
<dbReference type="HOGENOM" id="CLU_000604_84_1_6"/>
<dbReference type="SUPFAM" id="SSF52540">
    <property type="entry name" value="P-loop containing nucleoside triphosphate hydrolases"/>
    <property type="match status" value="1"/>
</dbReference>
<evidence type="ECO:0000259" key="9">
    <source>
        <dbReference type="PROSITE" id="PS50893"/>
    </source>
</evidence>
<name>A1SXX0_PSYIN</name>
<dbReference type="GO" id="GO:0005886">
    <property type="term" value="C:plasma membrane"/>
    <property type="evidence" value="ECO:0007669"/>
    <property type="project" value="UniProtKB-SubCell"/>
</dbReference>
<dbReference type="PANTHER" id="PTHR24221:SF632">
    <property type="entry name" value="ATP-DEPENDENT LIPID A-CORE FLIPPASE"/>
    <property type="match status" value="1"/>
</dbReference>
<evidence type="ECO:0000256" key="1">
    <source>
        <dbReference type="ARBA" id="ARBA00004651"/>
    </source>
</evidence>
<feature type="transmembrane region" description="Helical" evidence="8">
    <location>
        <begin position="32"/>
        <end position="53"/>
    </location>
</feature>
<dbReference type="InterPro" id="IPR017871">
    <property type="entry name" value="ABC_transporter-like_CS"/>
</dbReference>
<feature type="transmembrane region" description="Helical" evidence="8">
    <location>
        <begin position="254"/>
        <end position="280"/>
    </location>
</feature>
<dbReference type="Pfam" id="PF00664">
    <property type="entry name" value="ABC_membrane"/>
    <property type="match status" value="1"/>
</dbReference>
<dbReference type="CDD" id="cd18582">
    <property type="entry name" value="ABC_6TM_ATM1_ABCB7"/>
    <property type="match status" value="1"/>
</dbReference>
<dbReference type="Gene3D" id="1.20.1560.10">
    <property type="entry name" value="ABC transporter type 1, transmembrane domain"/>
    <property type="match status" value="1"/>
</dbReference>
<feature type="domain" description="ABC transmembrane type-1" evidence="10">
    <location>
        <begin position="33"/>
        <end position="318"/>
    </location>
</feature>
<protein>
    <submittedName>
        <fullName evidence="11">ABC transporter ATP-binding protein</fullName>
    </submittedName>
</protein>
<dbReference type="eggNOG" id="COG5265">
    <property type="taxonomic scope" value="Bacteria"/>
</dbReference>
<dbReference type="PANTHER" id="PTHR24221">
    <property type="entry name" value="ATP-BINDING CASSETTE SUB-FAMILY B"/>
    <property type="match status" value="1"/>
</dbReference>
<dbReference type="GO" id="GO:0140359">
    <property type="term" value="F:ABC-type transporter activity"/>
    <property type="evidence" value="ECO:0007669"/>
    <property type="project" value="InterPro"/>
</dbReference>
<dbReference type="PROSITE" id="PS00211">
    <property type="entry name" value="ABC_TRANSPORTER_1"/>
    <property type="match status" value="1"/>
</dbReference>
<evidence type="ECO:0000313" key="12">
    <source>
        <dbReference type="Proteomes" id="UP000000639"/>
    </source>
</evidence>
<dbReference type="Proteomes" id="UP000000639">
    <property type="component" value="Chromosome"/>
</dbReference>
<dbReference type="AlphaFoldDB" id="A1SXX0"/>
<keyword evidence="2" id="KW-0813">Transport</keyword>
<keyword evidence="4" id="KW-0547">Nucleotide-binding</keyword>
<dbReference type="PROSITE" id="PS50929">
    <property type="entry name" value="ABC_TM1F"/>
    <property type="match status" value="1"/>
</dbReference>
<feature type="domain" description="ABC transporter" evidence="9">
    <location>
        <begin position="352"/>
        <end position="586"/>
    </location>
</feature>
<feature type="transmembrane region" description="Helical" evidence="8">
    <location>
        <begin position="173"/>
        <end position="191"/>
    </location>
</feature>
<gene>
    <name evidence="11" type="ordered locus">Ping_2616</name>
</gene>
<dbReference type="OrthoDB" id="9782586at2"/>
<evidence type="ECO:0000313" key="11">
    <source>
        <dbReference type="EMBL" id="ABM04335.1"/>
    </source>
</evidence>
<dbReference type="Gene3D" id="3.40.50.300">
    <property type="entry name" value="P-loop containing nucleotide triphosphate hydrolases"/>
    <property type="match status" value="1"/>
</dbReference>
<evidence type="ECO:0000256" key="2">
    <source>
        <dbReference type="ARBA" id="ARBA00022448"/>
    </source>
</evidence>
<dbReference type="PROSITE" id="PS50893">
    <property type="entry name" value="ABC_TRANSPORTER_2"/>
    <property type="match status" value="1"/>
</dbReference>
<keyword evidence="3 8" id="KW-0812">Transmembrane</keyword>
<dbReference type="SUPFAM" id="SSF90123">
    <property type="entry name" value="ABC transporter transmembrane region"/>
    <property type="match status" value="1"/>
</dbReference>
<feature type="transmembrane region" description="Helical" evidence="8">
    <location>
        <begin position="65"/>
        <end position="88"/>
    </location>
</feature>
<comment type="subcellular location">
    <subcellularLocation>
        <location evidence="1">Cell membrane</location>
        <topology evidence="1">Multi-pass membrane protein</topology>
    </subcellularLocation>
</comment>
<dbReference type="InterPro" id="IPR027417">
    <property type="entry name" value="P-loop_NTPase"/>
</dbReference>
<evidence type="ECO:0000256" key="8">
    <source>
        <dbReference type="SAM" id="Phobius"/>
    </source>
</evidence>
<dbReference type="InterPro" id="IPR039421">
    <property type="entry name" value="Type_1_exporter"/>
</dbReference>
<proteinExistence type="predicted"/>
<feature type="transmembrane region" description="Helical" evidence="8">
    <location>
        <begin position="144"/>
        <end position="167"/>
    </location>
</feature>
<sequence>MRGGKFTNVPDSINWSVFKTLLPYLAEYKLRVFLALLCLIFAKVATIGLPFILKHIVDDLDGNKLQVIAAPIMLVVAYGVLRLALVLFGELRDTLFGRVTERTMRRVGLNVFKHLHHLDLDFHLNRQTGGLSRDMERGVSGISFVMRFMIFNIIPTLLEFAFVVVILLVNYGLSFALVILLAVISYVAYSVKATQWRTEFIREANIADSASNSRAIDSLLNYETVKYFGNETYEANRYDVELAKWEQAKRKNRLSLFTLNGGQALIIAAAMTAMMTLAALQVSAGSMTLGDFVLINAFTMQIFMPLNFLGFVYREIRGSLANIEQMFSLLTKKPQVEDLPNARQLIITKGEISFEQVGFFYQQQRDILKQISFKVKSGQKIAVVGGSGGGKSTLVKLLFRFYDVTAGRILIDEQDIRQVSQQSLRRAIGIVPQDTVLFNDTILENIRYGRPEASQAEIEHAIDLAHLRGFINSLPDGGQTVVGERGLKLSGGEKQRVAIARTILKKPAILVFDEATSSLDSYSEQQIMSAIKEVSKGITSLVIAHRLSTIVDADNILVIKEGQIVEQGNHRQLLALLGEYAALWQLQQKEN</sequence>
<keyword evidence="6 8" id="KW-1133">Transmembrane helix</keyword>
<dbReference type="STRING" id="357804.Ping_2616"/>
<dbReference type="RefSeq" id="WP_011770892.1">
    <property type="nucleotide sequence ID" value="NC_008709.1"/>
</dbReference>
<dbReference type="InterPro" id="IPR011527">
    <property type="entry name" value="ABC1_TM_dom"/>
</dbReference>
<evidence type="ECO:0000256" key="6">
    <source>
        <dbReference type="ARBA" id="ARBA00022989"/>
    </source>
</evidence>
<evidence type="ECO:0000256" key="7">
    <source>
        <dbReference type="ARBA" id="ARBA00023136"/>
    </source>
</evidence>
<keyword evidence="5 11" id="KW-0067">ATP-binding</keyword>
<dbReference type="InterPro" id="IPR003439">
    <property type="entry name" value="ABC_transporter-like_ATP-bd"/>
</dbReference>
<dbReference type="GO" id="GO:0034040">
    <property type="term" value="F:ATPase-coupled lipid transmembrane transporter activity"/>
    <property type="evidence" value="ECO:0007669"/>
    <property type="project" value="TreeGrafter"/>
</dbReference>
<keyword evidence="12" id="KW-1185">Reference proteome</keyword>
<reference evidence="11 12" key="1">
    <citation type="submission" date="2007-01" db="EMBL/GenBank/DDBJ databases">
        <title>Complete sequence of Psychromonas ingrahamii 37.</title>
        <authorList>
            <consortium name="US DOE Joint Genome Institute"/>
            <person name="Copeland A."/>
            <person name="Lucas S."/>
            <person name="Lapidus A."/>
            <person name="Barry K."/>
            <person name="Detter J.C."/>
            <person name="Glavina del Rio T."/>
            <person name="Hammon N."/>
            <person name="Israni S."/>
            <person name="Dalin E."/>
            <person name="Tice H."/>
            <person name="Pitluck S."/>
            <person name="Thompson L.S."/>
            <person name="Brettin T."/>
            <person name="Bruce D."/>
            <person name="Han C."/>
            <person name="Tapia R."/>
            <person name="Schmutz J."/>
            <person name="Larimer F."/>
            <person name="Land M."/>
            <person name="Hauser L."/>
            <person name="Kyrpides N."/>
            <person name="Ivanova N."/>
            <person name="Staley J."/>
            <person name="Richardson P."/>
        </authorList>
    </citation>
    <scope>NUCLEOTIDE SEQUENCE [LARGE SCALE GENOMIC DNA]</scope>
    <source>
        <strain evidence="11 12">37</strain>
    </source>
</reference>
<dbReference type="EMBL" id="CP000510">
    <property type="protein sequence ID" value="ABM04335.1"/>
    <property type="molecule type" value="Genomic_DNA"/>
</dbReference>